<gene>
    <name evidence="1" type="ORF">Xbud_00855</name>
</gene>
<reference evidence="1 2" key="1">
    <citation type="journal article" date="2017" name="Nat. Microbiol.">
        <title>Natural product diversity associated with the nematode symbionts Photorhabdus and Xenorhabdus.</title>
        <authorList>
            <person name="Tobias N.J."/>
            <person name="Wolff H."/>
            <person name="Djahanschiri B."/>
            <person name="Grundmann F."/>
            <person name="Kronenwerth M."/>
            <person name="Shi Y.M."/>
            <person name="Simonyi S."/>
            <person name="Grun P."/>
            <person name="Shapiro-Ilan D."/>
            <person name="Pidot S.J."/>
            <person name="Stinear T.P."/>
            <person name="Ebersberger I."/>
            <person name="Bode H.B."/>
        </authorList>
    </citation>
    <scope>NUCLEOTIDE SEQUENCE [LARGE SCALE GENOMIC DNA]</scope>
    <source>
        <strain evidence="1 2">DSM 16342</strain>
    </source>
</reference>
<sequence length="70" mass="7270">MSQPNPLCVGIDVAKASLDIAINTGAKEFTASNDIDGFDAILSVLKPHSITGSYGGNRRAGSRCRLYASG</sequence>
<proteinExistence type="predicted"/>
<dbReference type="EMBL" id="NIBS01000002">
    <property type="protein sequence ID" value="PHM29396.1"/>
    <property type="molecule type" value="Genomic_DNA"/>
</dbReference>
<evidence type="ECO:0000313" key="1">
    <source>
        <dbReference type="EMBL" id="PHM29396.1"/>
    </source>
</evidence>
<dbReference type="AlphaFoldDB" id="A0A2D0J4K5"/>
<organism evidence="1 2">
    <name type="scientific">Xenorhabdus budapestensis</name>
    <dbReference type="NCBI Taxonomy" id="290110"/>
    <lineage>
        <taxon>Bacteria</taxon>
        <taxon>Pseudomonadati</taxon>
        <taxon>Pseudomonadota</taxon>
        <taxon>Gammaproteobacteria</taxon>
        <taxon>Enterobacterales</taxon>
        <taxon>Morganellaceae</taxon>
        <taxon>Xenorhabdus</taxon>
    </lineage>
</organism>
<accession>A0A2D0J4K5</accession>
<comment type="caution">
    <text evidence="1">The sequence shown here is derived from an EMBL/GenBank/DDBJ whole genome shotgun (WGS) entry which is preliminary data.</text>
</comment>
<evidence type="ECO:0000313" key="2">
    <source>
        <dbReference type="Proteomes" id="UP000225833"/>
    </source>
</evidence>
<name>A0A2D0J4K5_XENBU</name>
<protein>
    <submittedName>
        <fullName evidence="1">Transposase</fullName>
    </submittedName>
</protein>
<dbReference type="Proteomes" id="UP000225833">
    <property type="component" value="Unassembled WGS sequence"/>
</dbReference>